<keyword evidence="2" id="KW-1185">Reference proteome</keyword>
<gene>
    <name evidence="1" type="ORF">KIPB_012608</name>
</gene>
<dbReference type="AlphaFoldDB" id="A0A9K3D958"/>
<evidence type="ECO:0000313" key="2">
    <source>
        <dbReference type="Proteomes" id="UP000265618"/>
    </source>
</evidence>
<dbReference type="Proteomes" id="UP000265618">
    <property type="component" value="Unassembled WGS sequence"/>
</dbReference>
<dbReference type="EMBL" id="BDIP01005636">
    <property type="protein sequence ID" value="GIQ89980.1"/>
    <property type="molecule type" value="Genomic_DNA"/>
</dbReference>
<organism evidence="1 2">
    <name type="scientific">Kipferlia bialata</name>
    <dbReference type="NCBI Taxonomy" id="797122"/>
    <lineage>
        <taxon>Eukaryota</taxon>
        <taxon>Metamonada</taxon>
        <taxon>Carpediemonas-like organisms</taxon>
        <taxon>Kipferlia</taxon>
    </lineage>
</organism>
<name>A0A9K3D958_9EUKA</name>
<reference evidence="1 2" key="1">
    <citation type="journal article" date="2018" name="PLoS ONE">
        <title>The draft genome of Kipferlia bialata reveals reductive genome evolution in fornicate parasites.</title>
        <authorList>
            <person name="Tanifuji G."/>
            <person name="Takabayashi S."/>
            <person name="Kume K."/>
            <person name="Takagi M."/>
            <person name="Nakayama T."/>
            <person name="Kamikawa R."/>
            <person name="Inagaki Y."/>
            <person name="Hashimoto T."/>
        </authorList>
    </citation>
    <scope>NUCLEOTIDE SEQUENCE [LARGE SCALE GENOMIC DNA]</scope>
    <source>
        <strain evidence="1">NY0173</strain>
    </source>
</reference>
<comment type="caution">
    <text evidence="1">The sequence shown here is derived from an EMBL/GenBank/DDBJ whole genome shotgun (WGS) entry which is preliminary data.</text>
</comment>
<protein>
    <submittedName>
        <fullName evidence="1">Uncharacterized protein</fullName>
    </submittedName>
</protein>
<evidence type="ECO:0000313" key="1">
    <source>
        <dbReference type="EMBL" id="GIQ89980.1"/>
    </source>
</evidence>
<feature type="non-terminal residue" evidence="1">
    <location>
        <position position="1"/>
    </location>
</feature>
<accession>A0A9K3D958</accession>
<proteinExistence type="predicted"/>
<sequence length="159" mass="18053">RSTRTGGGVPRGGYLLSSWRTEDHSVISQFLQQSGTYQCVRIDDDTMLLAMGYCWETYSLSRGYRGPHCVSPALFQAGRVHRVGRYLLTLPDTQYRCRLIDRGHKPLDGPLLVDPVSGEFHRYKPIDRYMSHACMIGHTNLLVCQRGRILLLALAEEIL</sequence>